<dbReference type="GO" id="GO:0005886">
    <property type="term" value="C:plasma membrane"/>
    <property type="evidence" value="ECO:0007669"/>
    <property type="project" value="TreeGrafter"/>
</dbReference>
<evidence type="ECO:0000256" key="4">
    <source>
        <dbReference type="ARBA" id="ARBA00023315"/>
    </source>
</evidence>
<dbReference type="GO" id="GO:0004144">
    <property type="term" value="F:diacylglycerol O-acyltransferase activity"/>
    <property type="evidence" value="ECO:0007669"/>
    <property type="project" value="UniProtKB-EC"/>
</dbReference>
<keyword evidence="8" id="KW-0472">Membrane</keyword>
<organism evidence="11">
    <name type="scientific">Photinus pyralis</name>
    <name type="common">Common eastern firefly</name>
    <name type="synonym">Lampyris pyralis</name>
    <dbReference type="NCBI Taxonomy" id="7054"/>
    <lineage>
        <taxon>Eukaryota</taxon>
        <taxon>Metazoa</taxon>
        <taxon>Ecdysozoa</taxon>
        <taxon>Arthropoda</taxon>
        <taxon>Hexapoda</taxon>
        <taxon>Insecta</taxon>
        <taxon>Pterygota</taxon>
        <taxon>Neoptera</taxon>
        <taxon>Endopterygota</taxon>
        <taxon>Coleoptera</taxon>
        <taxon>Polyphaga</taxon>
        <taxon>Elateriformia</taxon>
        <taxon>Elateroidea</taxon>
        <taxon>Lampyridae</taxon>
        <taxon>Lampyrinae</taxon>
        <taxon>Photinus</taxon>
    </lineage>
</organism>
<feature type="transmembrane region" description="Helical" evidence="8">
    <location>
        <begin position="15"/>
        <end position="33"/>
    </location>
</feature>
<dbReference type="PANTHER" id="PTHR31650">
    <property type="entry name" value="O-ACYLTRANSFERASE (WSD1-LIKE) FAMILY PROTEIN"/>
    <property type="match status" value="1"/>
</dbReference>
<keyword evidence="8" id="KW-1133">Transmembrane helix</keyword>
<reference evidence="11" key="1">
    <citation type="journal article" date="2016" name="Sci. Rep.">
        <title>Molecular characterization of firefly nuptial gifts: a multi-omics approach sheds light on postcopulatory sexual selection.</title>
        <authorList>
            <person name="Al-Wathiqui N."/>
            <person name="Fallon T.R."/>
            <person name="South A."/>
            <person name="Weng J.K."/>
            <person name="Lewis S.M."/>
        </authorList>
    </citation>
    <scope>NUCLEOTIDE SEQUENCE</scope>
</reference>
<keyword evidence="3" id="KW-0808">Transferase</keyword>
<sequence length="552" mass="63201">MADIEIDEEWCTETIAGLLLLITMMFLNAIQLKEETGSLGTTIKFCFLFPVIICMVAVMLILQPVFFVYRMVISIKLRNRYGNNFYGLLSGLDVCVNHPVKQYAMIGILVIFEFDDNAEGQTVLECLKDLVDKNILKDDQLSRMRTTIKSYGGYPFLEYVDMKTEDCVKELPIVDGDLDDAALTRLLGRCQYEPFDGPFLWDVKVGTQPLQTENDRKRYPVMIRVHHALTDGVTLIQLLAGVLGDKPNGTVGKHEKLQQQSQDYLILRLFQFLGKIACVIVYFPSILYSLALIKKDVNDLHQKKMGNDEKVALLFDKGGSYFQKVKNIRRLTGASIPEIICTAYSESLKAHFERYQKKSSRQTTFLLPVVHNPEEIQNMRAMNIKDLNLKNKFSAMTLAIPFSVEKNGYDGNVPLYCKLQEVRRRVNMLKRSMEFYVSNVLFHIIAPSFPGVCLLPFAYFLNNTSIVSLIPGVPKGSYYNGKLVMTDCIFWVPHLMQIDLAFGSFSYDNRLILSFNCDGLYMSQEMAQEILEDVYKKIDLLGKELEYLHKRF</sequence>
<feature type="domain" description="O-acyltransferase WSD1-like N-terminal" evidence="9">
    <location>
        <begin position="216"/>
        <end position="336"/>
    </location>
</feature>
<feature type="transmembrane region" description="Helical" evidence="8">
    <location>
        <begin position="272"/>
        <end position="293"/>
    </location>
</feature>
<dbReference type="InterPro" id="IPR009721">
    <property type="entry name" value="O-acyltransferase_WSD1_C"/>
</dbReference>
<accession>A0A1Y1M0V2</accession>
<evidence type="ECO:0000256" key="2">
    <source>
        <dbReference type="ARBA" id="ARBA00005189"/>
    </source>
</evidence>
<comment type="pathway">
    <text evidence="1">Glycerolipid metabolism; triacylglycerol biosynthesis.</text>
</comment>
<feature type="domain" description="O-acyltransferase WSD1 C-terminal" evidence="10">
    <location>
        <begin position="391"/>
        <end position="522"/>
    </location>
</feature>
<dbReference type="GO" id="GO:0047196">
    <property type="term" value="F:long-chain-alcohol O-fatty-acyltransferase activity"/>
    <property type="evidence" value="ECO:0007669"/>
    <property type="project" value="UniProtKB-EC"/>
</dbReference>
<evidence type="ECO:0000259" key="9">
    <source>
        <dbReference type="Pfam" id="PF03007"/>
    </source>
</evidence>
<dbReference type="GO" id="GO:0019432">
    <property type="term" value="P:triglyceride biosynthetic process"/>
    <property type="evidence" value="ECO:0007669"/>
    <property type="project" value="UniProtKB-UniPathway"/>
</dbReference>
<evidence type="ECO:0000256" key="1">
    <source>
        <dbReference type="ARBA" id="ARBA00004771"/>
    </source>
</evidence>
<dbReference type="InterPro" id="IPR004255">
    <property type="entry name" value="O-acyltransferase_WSD1_N"/>
</dbReference>
<dbReference type="PANTHER" id="PTHR31650:SF1">
    <property type="entry name" value="WAX ESTER SYNTHASE_DIACYLGLYCEROL ACYLTRANSFERASE 4-RELATED"/>
    <property type="match status" value="1"/>
</dbReference>
<proteinExistence type="inferred from homology"/>
<feature type="transmembrane region" description="Helical" evidence="8">
    <location>
        <begin position="435"/>
        <end position="461"/>
    </location>
</feature>
<dbReference type="InterPro" id="IPR045034">
    <property type="entry name" value="O-acyltransferase_WSD1-like"/>
</dbReference>
<dbReference type="Pfam" id="PF03007">
    <property type="entry name" value="WS_DGAT_cat"/>
    <property type="match status" value="1"/>
</dbReference>
<evidence type="ECO:0000256" key="5">
    <source>
        <dbReference type="ARBA" id="ARBA00024360"/>
    </source>
</evidence>
<evidence type="ECO:0000256" key="6">
    <source>
        <dbReference type="ARBA" id="ARBA00047604"/>
    </source>
</evidence>
<name>A0A1Y1M0V2_PHOPY</name>
<dbReference type="UniPathway" id="UPA00282"/>
<keyword evidence="8" id="KW-0812">Transmembrane</keyword>
<dbReference type="AlphaFoldDB" id="A0A1Y1M0V2"/>
<comment type="catalytic activity">
    <reaction evidence="7">
        <text>an acyl-CoA + a 1,2-diacyl-sn-glycerol = a triacyl-sn-glycerol + CoA</text>
        <dbReference type="Rhea" id="RHEA:10868"/>
        <dbReference type="ChEBI" id="CHEBI:17815"/>
        <dbReference type="ChEBI" id="CHEBI:57287"/>
        <dbReference type="ChEBI" id="CHEBI:58342"/>
        <dbReference type="ChEBI" id="CHEBI:64615"/>
        <dbReference type="EC" id="2.3.1.20"/>
    </reaction>
</comment>
<comment type="pathway">
    <text evidence="2">Lipid metabolism.</text>
</comment>
<keyword evidence="4" id="KW-0012">Acyltransferase</keyword>
<comment type="catalytic activity">
    <reaction evidence="6">
        <text>a long chain fatty alcohol + a fatty acyl-CoA = a long-chain alcohol wax ester + CoA</text>
        <dbReference type="Rhea" id="RHEA:38443"/>
        <dbReference type="ChEBI" id="CHEBI:17135"/>
        <dbReference type="ChEBI" id="CHEBI:57287"/>
        <dbReference type="ChEBI" id="CHEBI:77636"/>
        <dbReference type="ChEBI" id="CHEBI:235323"/>
        <dbReference type="EC" id="2.3.1.75"/>
    </reaction>
</comment>
<dbReference type="Pfam" id="PF06974">
    <property type="entry name" value="WS_DGAT_C"/>
    <property type="match status" value="1"/>
</dbReference>
<protein>
    <submittedName>
        <fullName evidence="11">Uncharacterized protein</fullName>
    </submittedName>
</protein>
<comment type="similarity">
    <text evidence="5">In the N-terminal section; belongs to the long-chain O-acyltransferase family.</text>
</comment>
<evidence type="ECO:0000259" key="10">
    <source>
        <dbReference type="Pfam" id="PF06974"/>
    </source>
</evidence>
<evidence type="ECO:0000256" key="3">
    <source>
        <dbReference type="ARBA" id="ARBA00022679"/>
    </source>
</evidence>
<evidence type="ECO:0000256" key="8">
    <source>
        <dbReference type="SAM" id="Phobius"/>
    </source>
</evidence>
<feature type="transmembrane region" description="Helical" evidence="8">
    <location>
        <begin position="45"/>
        <end position="69"/>
    </location>
</feature>
<evidence type="ECO:0000313" key="11">
    <source>
        <dbReference type="EMBL" id="JAV76857.1"/>
    </source>
</evidence>
<evidence type="ECO:0000256" key="7">
    <source>
        <dbReference type="ARBA" id="ARBA00048109"/>
    </source>
</evidence>
<dbReference type="EMBL" id="GEZM01047389">
    <property type="protein sequence ID" value="JAV76857.1"/>
    <property type="molecule type" value="Transcribed_RNA"/>
</dbReference>